<dbReference type="InterPro" id="IPR001173">
    <property type="entry name" value="Glyco_trans_2-like"/>
</dbReference>
<dbReference type="Proteomes" id="UP000676506">
    <property type="component" value="Chromosome 1"/>
</dbReference>
<evidence type="ECO:0000313" key="2">
    <source>
        <dbReference type="EMBL" id="QUW03648.1"/>
    </source>
</evidence>
<name>A0ABX8B9U4_9BACT</name>
<dbReference type="EMBL" id="CP072648">
    <property type="protein sequence ID" value="QUW03648.1"/>
    <property type="molecule type" value="Genomic_DNA"/>
</dbReference>
<dbReference type="InterPro" id="IPR050834">
    <property type="entry name" value="Glycosyltransf_2"/>
</dbReference>
<dbReference type="CDD" id="cd00761">
    <property type="entry name" value="Glyco_tranf_GTA_type"/>
    <property type="match status" value="1"/>
</dbReference>
<evidence type="ECO:0000259" key="1">
    <source>
        <dbReference type="Pfam" id="PF00535"/>
    </source>
</evidence>
<dbReference type="RefSeq" id="WP_211429538.1">
    <property type="nucleotide sequence ID" value="NZ_CP072648.1"/>
</dbReference>
<protein>
    <submittedName>
        <fullName evidence="2">Glycosyltransferase family 2 protein</fullName>
    </submittedName>
</protein>
<keyword evidence="3" id="KW-1185">Reference proteome</keyword>
<dbReference type="SUPFAM" id="SSF53448">
    <property type="entry name" value="Nucleotide-diphospho-sugar transferases"/>
    <property type="match status" value="1"/>
</dbReference>
<dbReference type="Pfam" id="PF00535">
    <property type="entry name" value="Glycos_transf_2"/>
    <property type="match status" value="1"/>
</dbReference>
<accession>A0ABX8B9U4</accession>
<organism evidence="2 3">
    <name type="scientific">Chloracidobacterium validum</name>
    <dbReference type="NCBI Taxonomy" id="2821543"/>
    <lineage>
        <taxon>Bacteria</taxon>
        <taxon>Pseudomonadati</taxon>
        <taxon>Acidobacteriota</taxon>
        <taxon>Terriglobia</taxon>
        <taxon>Terriglobales</taxon>
        <taxon>Acidobacteriaceae</taxon>
        <taxon>Chloracidobacterium</taxon>
    </lineage>
</organism>
<dbReference type="PANTHER" id="PTHR43685">
    <property type="entry name" value="GLYCOSYLTRANSFERASE"/>
    <property type="match status" value="1"/>
</dbReference>
<dbReference type="Gene3D" id="3.90.550.10">
    <property type="entry name" value="Spore Coat Polysaccharide Biosynthesis Protein SpsA, Chain A"/>
    <property type="match status" value="1"/>
</dbReference>
<dbReference type="PANTHER" id="PTHR43685:SF2">
    <property type="entry name" value="GLYCOSYLTRANSFERASE 2-LIKE DOMAIN-CONTAINING PROTEIN"/>
    <property type="match status" value="1"/>
</dbReference>
<reference evidence="2 3" key="1">
    <citation type="submission" date="2021-03" db="EMBL/GenBank/DDBJ databases">
        <title>Genomic and phenotypic characterization of Chloracidobacterium isolates provides evidence for multiple species.</title>
        <authorList>
            <person name="Saini M.K."/>
            <person name="Costas A.M.G."/>
            <person name="Tank M."/>
            <person name="Bryant D.A."/>
        </authorList>
    </citation>
    <scope>NUCLEOTIDE SEQUENCE [LARGE SCALE GENOMIC DNA]</scope>
    <source>
        <strain evidence="2 3">BV2-C</strain>
    </source>
</reference>
<dbReference type="InterPro" id="IPR029044">
    <property type="entry name" value="Nucleotide-diphossugar_trans"/>
</dbReference>
<sequence length="325" mass="36533">MSAIECDTLALISIVVPLYNKAAYVGDTLRSVLAQTCTDWELLVVDNGSTDGSAELARGFDDARVQVVTSPRQGPGAARNYGIRMARGDWIQFLDADDWLAPDHIERQLAVATRHPEAALIAGGWREVRDDRPGQVVVQRPAGYGQGPLALQDAAFAFPPWAVHAALVRREALTEEYLWPEELDRFSNEDAVFWFRLVMTCSTAFSSATGAFYRMQTPTARNQLDDPAKRLREFDLAAEYNLRWLTERGRQPTPGQAAALMRAYSSVYEAAGRINDSSTAQAALARAEQWLARYFAIADEPAWAMRFRRWLGLSRFLRYRRLWPA</sequence>
<proteinExistence type="predicted"/>
<gene>
    <name evidence="2" type="ORF">J8C06_04215</name>
</gene>
<evidence type="ECO:0000313" key="3">
    <source>
        <dbReference type="Proteomes" id="UP000676506"/>
    </source>
</evidence>
<feature type="domain" description="Glycosyltransferase 2-like" evidence="1">
    <location>
        <begin position="13"/>
        <end position="126"/>
    </location>
</feature>